<feature type="transmembrane region" description="Helical" evidence="6">
    <location>
        <begin position="132"/>
        <end position="155"/>
    </location>
</feature>
<keyword evidence="4 6" id="KW-1133">Transmembrane helix</keyword>
<comment type="caution">
    <text evidence="8">The sequence shown here is derived from an EMBL/GenBank/DDBJ whole genome shotgun (WGS) entry which is preliminary data.</text>
</comment>
<dbReference type="InterPro" id="IPR036259">
    <property type="entry name" value="MFS_trans_sf"/>
</dbReference>
<keyword evidence="5 6" id="KW-0472">Membrane</keyword>
<evidence type="ECO:0000256" key="4">
    <source>
        <dbReference type="ARBA" id="ARBA00022989"/>
    </source>
</evidence>
<feature type="transmembrane region" description="Helical" evidence="6">
    <location>
        <begin position="397"/>
        <end position="419"/>
    </location>
</feature>
<dbReference type="Pfam" id="PF07690">
    <property type="entry name" value="MFS_1"/>
    <property type="match status" value="1"/>
</dbReference>
<dbReference type="InterPro" id="IPR020846">
    <property type="entry name" value="MFS_dom"/>
</dbReference>
<evidence type="ECO:0000256" key="2">
    <source>
        <dbReference type="ARBA" id="ARBA00022448"/>
    </source>
</evidence>
<feature type="transmembrane region" description="Helical" evidence="6">
    <location>
        <begin position="486"/>
        <end position="508"/>
    </location>
</feature>
<reference evidence="8 9" key="1">
    <citation type="journal article" date="2017" name="Gigascience">
        <title>Genome sequence of the small brown planthopper, Laodelphax striatellus.</title>
        <authorList>
            <person name="Zhu J."/>
            <person name="Jiang F."/>
            <person name="Wang X."/>
            <person name="Yang P."/>
            <person name="Bao Y."/>
            <person name="Zhao W."/>
            <person name="Wang W."/>
            <person name="Lu H."/>
            <person name="Wang Q."/>
            <person name="Cui N."/>
            <person name="Li J."/>
            <person name="Chen X."/>
            <person name="Luo L."/>
            <person name="Yu J."/>
            <person name="Kang L."/>
            <person name="Cui F."/>
        </authorList>
    </citation>
    <scope>NUCLEOTIDE SEQUENCE [LARGE SCALE GENOMIC DNA]</scope>
    <source>
        <strain evidence="8">Lst14</strain>
    </source>
</reference>
<dbReference type="Gene3D" id="1.20.1250.20">
    <property type="entry name" value="MFS general substrate transporter like domains"/>
    <property type="match status" value="1"/>
</dbReference>
<evidence type="ECO:0000256" key="1">
    <source>
        <dbReference type="ARBA" id="ARBA00004141"/>
    </source>
</evidence>
<gene>
    <name evidence="8" type="ORF">LSTR_LSTR001068</name>
</gene>
<dbReference type="GO" id="GO:0016020">
    <property type="term" value="C:membrane"/>
    <property type="evidence" value="ECO:0007669"/>
    <property type="project" value="UniProtKB-SubCell"/>
</dbReference>
<keyword evidence="9" id="KW-1185">Reference proteome</keyword>
<evidence type="ECO:0000313" key="8">
    <source>
        <dbReference type="EMBL" id="RZF39547.1"/>
    </source>
</evidence>
<dbReference type="STRING" id="195883.A0A482X119"/>
<feature type="transmembrane region" description="Helical" evidence="6">
    <location>
        <begin position="514"/>
        <end position="533"/>
    </location>
</feature>
<evidence type="ECO:0000256" key="6">
    <source>
        <dbReference type="SAM" id="Phobius"/>
    </source>
</evidence>
<feature type="transmembrane region" description="Helical" evidence="6">
    <location>
        <begin position="109"/>
        <end position="126"/>
    </location>
</feature>
<dbReference type="GO" id="GO:0022857">
    <property type="term" value="F:transmembrane transporter activity"/>
    <property type="evidence" value="ECO:0007669"/>
    <property type="project" value="InterPro"/>
</dbReference>
<dbReference type="PROSITE" id="PS50850">
    <property type="entry name" value="MFS"/>
    <property type="match status" value="1"/>
</dbReference>
<feature type="domain" description="Major facilitator superfamily (MFS) profile" evidence="7">
    <location>
        <begin position="43"/>
        <end position="538"/>
    </location>
</feature>
<feature type="transmembrane region" description="Helical" evidence="6">
    <location>
        <begin position="167"/>
        <end position="189"/>
    </location>
</feature>
<evidence type="ECO:0000259" key="7">
    <source>
        <dbReference type="PROSITE" id="PS50850"/>
    </source>
</evidence>
<dbReference type="InParanoid" id="A0A482X119"/>
<feature type="transmembrane region" description="Helical" evidence="6">
    <location>
        <begin position="308"/>
        <end position="329"/>
    </location>
</feature>
<evidence type="ECO:0000313" key="9">
    <source>
        <dbReference type="Proteomes" id="UP000291343"/>
    </source>
</evidence>
<keyword evidence="3 6" id="KW-0812">Transmembrane</keyword>
<dbReference type="SUPFAM" id="SSF103473">
    <property type="entry name" value="MFS general substrate transporter"/>
    <property type="match status" value="1"/>
</dbReference>
<feature type="transmembrane region" description="Helical" evidence="6">
    <location>
        <begin position="80"/>
        <end position="100"/>
    </location>
</feature>
<dbReference type="AlphaFoldDB" id="A0A482X119"/>
<organism evidence="8 9">
    <name type="scientific">Laodelphax striatellus</name>
    <name type="common">Small brown planthopper</name>
    <name type="synonym">Delphax striatella</name>
    <dbReference type="NCBI Taxonomy" id="195883"/>
    <lineage>
        <taxon>Eukaryota</taxon>
        <taxon>Metazoa</taxon>
        <taxon>Ecdysozoa</taxon>
        <taxon>Arthropoda</taxon>
        <taxon>Hexapoda</taxon>
        <taxon>Insecta</taxon>
        <taxon>Pterygota</taxon>
        <taxon>Neoptera</taxon>
        <taxon>Paraneoptera</taxon>
        <taxon>Hemiptera</taxon>
        <taxon>Auchenorrhyncha</taxon>
        <taxon>Fulgoroidea</taxon>
        <taxon>Delphacidae</taxon>
        <taxon>Criomorphinae</taxon>
        <taxon>Laodelphax</taxon>
    </lineage>
</organism>
<feature type="transmembrane region" description="Helical" evidence="6">
    <location>
        <begin position="209"/>
        <end position="228"/>
    </location>
</feature>
<proteinExistence type="predicted"/>
<dbReference type="PANTHER" id="PTHR23511:SF35">
    <property type="entry name" value="MAJOR FACILITATOR SUPERFAMILY (MFS) PROFILE DOMAIN-CONTAINING PROTEIN"/>
    <property type="match status" value="1"/>
</dbReference>
<dbReference type="OrthoDB" id="10262656at2759"/>
<evidence type="ECO:0000256" key="5">
    <source>
        <dbReference type="ARBA" id="ARBA00023136"/>
    </source>
</evidence>
<feature type="transmembrane region" description="Helical" evidence="6">
    <location>
        <begin position="450"/>
        <end position="474"/>
    </location>
</feature>
<accession>A0A482X119</accession>
<keyword evidence="2" id="KW-0813">Transport</keyword>
<evidence type="ECO:0000256" key="3">
    <source>
        <dbReference type="ARBA" id="ARBA00022692"/>
    </source>
</evidence>
<name>A0A482X119_LAOST</name>
<dbReference type="Proteomes" id="UP000291343">
    <property type="component" value="Unassembled WGS sequence"/>
</dbReference>
<dbReference type="EMBL" id="QKKF02019844">
    <property type="protein sequence ID" value="RZF39547.1"/>
    <property type="molecule type" value="Genomic_DNA"/>
</dbReference>
<dbReference type="InterPro" id="IPR011701">
    <property type="entry name" value="MFS"/>
</dbReference>
<sequence>MRKDEIFTIATTEQKKDIEDPEENVKFEDALAKTGYGLFNAKITVIGALAIGCSYIGVGAISLILPSAQCDLEMTSIHKGHLISAGFIGIILSCHMWGFLSDTKGRRKIVLWCASIDGFLYALSSLSPYYSVFIVFRFFHGFATCGIVVPIYAYIGEFHTDKHRHTALLIASIFGCVGYFYIVGVGWSIISGSWQIEIVPSFIVKPWRLYYALLGVPSLICAIAMSFLPESPKFLIAKNRGGEALEVLRRVHKENGSRVPGQFKVKSLSWSFEEATHVKSESSKIGAFLSLMWKQTVPFFKHPYRKDIALICSIQFLLYLCNNGIFLWLPETGQRIAIFVEEHKGTSATFCHIVQNFDSSNNNNATYKSGPDPIYNRTNSGDAFSAQECKAEVSDRVYITMLTMSSCMTLTLVFLSLLMNIVPKKVVLCVSICAALAVTSLLTITEGTYILLFEMGAMLMFTGASIPIITNLVVDVFPTNFRAMAVCLTIMSARLGTITANQICGALLDSHCDIIIWILIASLIVSVIISFNLPTTKKVNN</sequence>
<dbReference type="PANTHER" id="PTHR23511">
    <property type="entry name" value="SYNAPTIC VESICLE GLYCOPROTEIN 2"/>
    <property type="match status" value="1"/>
</dbReference>
<dbReference type="SMR" id="A0A482X119"/>
<feature type="transmembrane region" description="Helical" evidence="6">
    <location>
        <begin position="426"/>
        <end position="444"/>
    </location>
</feature>
<comment type="subcellular location">
    <subcellularLocation>
        <location evidence="1">Membrane</location>
        <topology evidence="1">Multi-pass membrane protein</topology>
    </subcellularLocation>
</comment>
<protein>
    <recommendedName>
        <fullName evidence="7">Major facilitator superfamily (MFS) profile domain-containing protein</fullName>
    </recommendedName>
</protein>
<feature type="transmembrane region" description="Helical" evidence="6">
    <location>
        <begin position="43"/>
        <end position="68"/>
    </location>
</feature>